<feature type="active site" description="O-(3'-phospho-DNA)-tyrosine intermediate" evidence="9">
    <location>
        <position position="278"/>
    </location>
</feature>
<evidence type="ECO:0000256" key="9">
    <source>
        <dbReference type="HAMAP-Rule" id="MF_01808"/>
    </source>
</evidence>
<keyword evidence="4 9" id="KW-0159">Chromosome partition</keyword>
<feature type="domain" description="Tyr recombinase" evidence="10">
    <location>
        <begin position="112"/>
        <end position="291"/>
    </location>
</feature>
<dbReference type="GO" id="GO:0003677">
    <property type="term" value="F:DNA binding"/>
    <property type="evidence" value="ECO:0007669"/>
    <property type="project" value="UniProtKB-UniRule"/>
</dbReference>
<dbReference type="HAMAP" id="MF_01808">
    <property type="entry name" value="Recomb_XerC_XerD"/>
    <property type="match status" value="1"/>
</dbReference>
<feature type="active site" evidence="9">
    <location>
        <position position="243"/>
    </location>
</feature>
<keyword evidence="3 9" id="KW-0132">Cell division</keyword>
<reference evidence="12" key="1">
    <citation type="submission" date="2020-07" db="EMBL/GenBank/DDBJ databases">
        <title>Huge and variable diversity of episymbiotic CPR bacteria and DPANN archaea in groundwater ecosystems.</title>
        <authorList>
            <person name="He C.Y."/>
            <person name="Keren R."/>
            <person name="Whittaker M."/>
            <person name="Farag I.F."/>
            <person name="Doudna J."/>
            <person name="Cate J.H.D."/>
            <person name="Banfield J.F."/>
        </authorList>
    </citation>
    <scope>NUCLEOTIDE SEQUENCE</scope>
    <source>
        <strain evidence="12">NC_groundwater_717_Ag_S-0.2um_59_8</strain>
    </source>
</reference>
<evidence type="ECO:0000256" key="3">
    <source>
        <dbReference type="ARBA" id="ARBA00022618"/>
    </source>
</evidence>
<evidence type="ECO:0000256" key="5">
    <source>
        <dbReference type="ARBA" id="ARBA00022908"/>
    </source>
</evidence>
<dbReference type="InterPro" id="IPR044068">
    <property type="entry name" value="CB"/>
</dbReference>
<dbReference type="PANTHER" id="PTHR30349">
    <property type="entry name" value="PHAGE INTEGRASE-RELATED"/>
    <property type="match status" value="1"/>
</dbReference>
<sequence>MRSHVESFIRHLQVEKGVSAHTLRSYLSDLRQFEDFLRSLSFESAEKEPDLRDIDGVTLRSFLGTLYQRRLQNNTVARKLSTRKSFFHFLCREKILDHNPARHVLSPRRPQSLPNFVPEAELERFFDELRPVSEAQVRDRAILETLYATGVRIGELVSANLGDLQDGWLRVLGKGRKERLVPVGEAALEAIAAYLPVRQSWLASGEEALFVNRRGRRLTSRGIRNLVYHYLEGRGVKGKVGPHSLRHSMATHLLDRGADLRSIQEMLGHASLATTQRYTHVTQERLKEVYEKAHPRARS</sequence>
<dbReference type="NCBIfam" id="NF001399">
    <property type="entry name" value="PRK00283.1"/>
    <property type="match status" value="1"/>
</dbReference>
<dbReference type="Pfam" id="PF00589">
    <property type="entry name" value="Phage_integrase"/>
    <property type="match status" value="1"/>
</dbReference>
<dbReference type="EMBL" id="JACPSX010000144">
    <property type="protein sequence ID" value="MBI3014920.1"/>
    <property type="molecule type" value="Genomic_DNA"/>
</dbReference>
<dbReference type="PROSITE" id="PS51898">
    <property type="entry name" value="TYR_RECOMBINASE"/>
    <property type="match status" value="1"/>
</dbReference>
<feature type="active site" evidence="9">
    <location>
        <position position="152"/>
    </location>
</feature>
<feature type="active site" evidence="9">
    <location>
        <position position="269"/>
    </location>
</feature>
<dbReference type="PANTHER" id="PTHR30349:SF77">
    <property type="entry name" value="TYROSINE RECOMBINASE XERC"/>
    <property type="match status" value="1"/>
</dbReference>
<keyword evidence="2 9" id="KW-0963">Cytoplasm</keyword>
<feature type="active site" evidence="9">
    <location>
        <position position="246"/>
    </location>
</feature>
<dbReference type="Proteomes" id="UP000741360">
    <property type="component" value="Unassembled WGS sequence"/>
</dbReference>
<evidence type="ECO:0000259" key="11">
    <source>
        <dbReference type="PROSITE" id="PS51900"/>
    </source>
</evidence>
<name>A0A932M0X7_UNCTE</name>
<dbReference type="Gene3D" id="1.10.150.130">
    <property type="match status" value="1"/>
</dbReference>
<comment type="similarity">
    <text evidence="9">Belongs to the 'phage' integrase family. XerC subfamily.</text>
</comment>
<keyword evidence="6 9" id="KW-0238">DNA-binding</keyword>
<keyword evidence="8 9" id="KW-0131">Cell cycle</keyword>
<evidence type="ECO:0000256" key="7">
    <source>
        <dbReference type="ARBA" id="ARBA00023172"/>
    </source>
</evidence>
<evidence type="ECO:0000256" key="6">
    <source>
        <dbReference type="ARBA" id="ARBA00023125"/>
    </source>
</evidence>
<feature type="active site" evidence="9">
    <location>
        <position position="174"/>
    </location>
</feature>
<dbReference type="InterPro" id="IPR004107">
    <property type="entry name" value="Integrase_SAM-like_N"/>
</dbReference>
<gene>
    <name evidence="9" type="primary">xerC</name>
    <name evidence="12" type="ORF">HYY65_07675</name>
</gene>
<evidence type="ECO:0000313" key="13">
    <source>
        <dbReference type="Proteomes" id="UP000741360"/>
    </source>
</evidence>
<evidence type="ECO:0000256" key="4">
    <source>
        <dbReference type="ARBA" id="ARBA00022829"/>
    </source>
</evidence>
<dbReference type="GO" id="GO:0009037">
    <property type="term" value="F:tyrosine-based site-specific recombinase activity"/>
    <property type="evidence" value="ECO:0007669"/>
    <property type="project" value="UniProtKB-UniRule"/>
</dbReference>
<dbReference type="Pfam" id="PF02899">
    <property type="entry name" value="Phage_int_SAM_1"/>
    <property type="match status" value="1"/>
</dbReference>
<evidence type="ECO:0000256" key="8">
    <source>
        <dbReference type="ARBA" id="ARBA00023306"/>
    </source>
</evidence>
<evidence type="ECO:0000259" key="10">
    <source>
        <dbReference type="PROSITE" id="PS51898"/>
    </source>
</evidence>
<dbReference type="InterPro" id="IPR010998">
    <property type="entry name" value="Integrase_recombinase_N"/>
</dbReference>
<accession>A0A932M0X7</accession>
<comment type="subunit">
    <text evidence="9">Forms a cyclic heterotetrameric complex composed of two molecules of XerC and two molecules of XerD.</text>
</comment>
<organism evidence="12 13">
    <name type="scientific">Tectimicrobiota bacterium</name>
    <dbReference type="NCBI Taxonomy" id="2528274"/>
    <lineage>
        <taxon>Bacteria</taxon>
        <taxon>Pseudomonadati</taxon>
        <taxon>Nitrospinota/Tectimicrobiota group</taxon>
        <taxon>Candidatus Tectimicrobiota</taxon>
    </lineage>
</organism>
<keyword evidence="5 9" id="KW-0229">DNA integration</keyword>
<feature type="domain" description="Core-binding (CB)" evidence="11">
    <location>
        <begin position="1"/>
        <end position="91"/>
    </location>
</feature>
<dbReference type="GO" id="GO:0006313">
    <property type="term" value="P:DNA transposition"/>
    <property type="evidence" value="ECO:0007669"/>
    <property type="project" value="UniProtKB-UniRule"/>
</dbReference>
<proteinExistence type="inferred from homology"/>
<dbReference type="GO" id="GO:0007059">
    <property type="term" value="P:chromosome segregation"/>
    <property type="evidence" value="ECO:0007669"/>
    <property type="project" value="UniProtKB-UniRule"/>
</dbReference>
<comment type="subcellular location">
    <subcellularLocation>
        <location evidence="1 9">Cytoplasm</location>
    </subcellularLocation>
</comment>
<dbReference type="GO" id="GO:0051301">
    <property type="term" value="P:cell division"/>
    <property type="evidence" value="ECO:0007669"/>
    <property type="project" value="UniProtKB-KW"/>
</dbReference>
<dbReference type="CDD" id="cd00798">
    <property type="entry name" value="INT_XerDC_C"/>
    <property type="match status" value="1"/>
</dbReference>
<evidence type="ECO:0000256" key="2">
    <source>
        <dbReference type="ARBA" id="ARBA00022490"/>
    </source>
</evidence>
<dbReference type="PROSITE" id="PS51900">
    <property type="entry name" value="CB"/>
    <property type="match status" value="1"/>
</dbReference>
<dbReference type="InterPro" id="IPR011010">
    <property type="entry name" value="DNA_brk_join_enz"/>
</dbReference>
<dbReference type="InterPro" id="IPR002104">
    <property type="entry name" value="Integrase_catalytic"/>
</dbReference>
<dbReference type="AlphaFoldDB" id="A0A932M0X7"/>
<dbReference type="InterPro" id="IPR050090">
    <property type="entry name" value="Tyrosine_recombinase_XerCD"/>
</dbReference>
<dbReference type="Gene3D" id="1.10.443.10">
    <property type="entry name" value="Intergrase catalytic core"/>
    <property type="match status" value="1"/>
</dbReference>
<evidence type="ECO:0000256" key="1">
    <source>
        <dbReference type="ARBA" id="ARBA00004496"/>
    </source>
</evidence>
<dbReference type="InterPro" id="IPR023009">
    <property type="entry name" value="Tyrosine_recombinase_XerC/XerD"/>
</dbReference>
<dbReference type="SUPFAM" id="SSF56349">
    <property type="entry name" value="DNA breaking-rejoining enzymes"/>
    <property type="match status" value="1"/>
</dbReference>
<comment type="caution">
    <text evidence="12">The sequence shown here is derived from an EMBL/GenBank/DDBJ whole genome shotgun (WGS) entry which is preliminary data.</text>
</comment>
<comment type="function">
    <text evidence="9">Site-specific tyrosine recombinase, which acts by catalyzing the cutting and rejoining of the recombining DNA molecules. The XerC-XerD complex is essential to convert dimers of the bacterial chromosome into monomers to permit their segregation at cell division. It also contributes to the segregational stability of plasmids.</text>
</comment>
<keyword evidence="7 9" id="KW-0233">DNA recombination</keyword>
<evidence type="ECO:0000313" key="12">
    <source>
        <dbReference type="EMBL" id="MBI3014920.1"/>
    </source>
</evidence>
<dbReference type="InterPro" id="IPR013762">
    <property type="entry name" value="Integrase-like_cat_sf"/>
</dbReference>
<dbReference type="GO" id="GO:0005737">
    <property type="term" value="C:cytoplasm"/>
    <property type="evidence" value="ECO:0007669"/>
    <property type="project" value="UniProtKB-SubCell"/>
</dbReference>
<protein>
    <recommendedName>
        <fullName evidence="9">Tyrosine recombinase XerC</fullName>
    </recommendedName>
</protein>